<evidence type="ECO:0000313" key="1">
    <source>
        <dbReference type="EMBL" id="JAA79581.1"/>
    </source>
</evidence>
<sequence length="68" mass="7771">SVIPKMERCLFSGQCSVIYPCCQGNIPENGQQRPLCYYYHLLRSTTRLPSVVITLRWVLVHQGTIVGF</sequence>
<dbReference type="AlphaFoldDB" id="S4NLG4"/>
<name>S4NLG4_9NEOP</name>
<proteinExistence type="predicted"/>
<organism evidence="1">
    <name type="scientific">Pararge aegeria</name>
    <name type="common">speckled wood butterfly</name>
    <dbReference type="NCBI Taxonomy" id="116150"/>
    <lineage>
        <taxon>Eukaryota</taxon>
        <taxon>Metazoa</taxon>
        <taxon>Ecdysozoa</taxon>
        <taxon>Arthropoda</taxon>
        <taxon>Hexapoda</taxon>
        <taxon>Insecta</taxon>
        <taxon>Pterygota</taxon>
        <taxon>Neoptera</taxon>
        <taxon>Endopterygota</taxon>
        <taxon>Lepidoptera</taxon>
        <taxon>Glossata</taxon>
        <taxon>Ditrysia</taxon>
        <taxon>Papilionoidea</taxon>
        <taxon>Nymphalidae</taxon>
        <taxon>Satyrinae</taxon>
        <taxon>Satyrini</taxon>
        <taxon>Parargina</taxon>
        <taxon>Pararge</taxon>
    </lineage>
</organism>
<dbReference type="EMBL" id="GAIX01012979">
    <property type="protein sequence ID" value="JAA79581.1"/>
    <property type="molecule type" value="Transcribed_RNA"/>
</dbReference>
<reference evidence="1" key="1">
    <citation type="journal article" date="2013" name="BMC Genomics">
        <title>Unscrambling butterfly oogenesis.</title>
        <authorList>
            <person name="Carter J.M."/>
            <person name="Baker S.C."/>
            <person name="Pink R."/>
            <person name="Carter D.R."/>
            <person name="Collins A."/>
            <person name="Tomlin J."/>
            <person name="Gibbs M."/>
            <person name="Breuker C.J."/>
        </authorList>
    </citation>
    <scope>NUCLEOTIDE SEQUENCE</scope>
    <source>
        <tissue evidence="1">Ovary</tissue>
    </source>
</reference>
<accession>S4NLG4</accession>
<feature type="non-terminal residue" evidence="1">
    <location>
        <position position="1"/>
    </location>
</feature>
<protein>
    <submittedName>
        <fullName evidence="1">Uncharacterized protein</fullName>
    </submittedName>
</protein>
<reference evidence="1" key="2">
    <citation type="submission" date="2013-05" db="EMBL/GenBank/DDBJ databases">
        <authorList>
            <person name="Carter J.-M."/>
            <person name="Baker S.C."/>
            <person name="Pink R."/>
            <person name="Carter D.R.F."/>
            <person name="Collins A."/>
            <person name="Tomlin J."/>
            <person name="Gibbs M."/>
            <person name="Breuker C.J."/>
        </authorList>
    </citation>
    <scope>NUCLEOTIDE SEQUENCE</scope>
    <source>
        <tissue evidence="1">Ovary</tissue>
    </source>
</reference>